<organism evidence="3 4">
    <name type="scientific">Emiliania huxleyi (strain CCMP1516)</name>
    <dbReference type="NCBI Taxonomy" id="280463"/>
    <lineage>
        <taxon>Eukaryota</taxon>
        <taxon>Haptista</taxon>
        <taxon>Haptophyta</taxon>
        <taxon>Prymnesiophyceae</taxon>
        <taxon>Isochrysidales</taxon>
        <taxon>Noelaerhabdaceae</taxon>
        <taxon>Emiliania</taxon>
    </lineage>
</organism>
<reference evidence="4" key="1">
    <citation type="journal article" date="2013" name="Nature">
        <title>Pan genome of the phytoplankton Emiliania underpins its global distribution.</title>
        <authorList>
            <person name="Read B.A."/>
            <person name="Kegel J."/>
            <person name="Klute M.J."/>
            <person name="Kuo A."/>
            <person name="Lefebvre S.C."/>
            <person name="Maumus F."/>
            <person name="Mayer C."/>
            <person name="Miller J."/>
            <person name="Monier A."/>
            <person name="Salamov A."/>
            <person name="Young J."/>
            <person name="Aguilar M."/>
            <person name="Claverie J.M."/>
            <person name="Frickenhaus S."/>
            <person name="Gonzalez K."/>
            <person name="Herman E.K."/>
            <person name="Lin Y.C."/>
            <person name="Napier J."/>
            <person name="Ogata H."/>
            <person name="Sarno A.F."/>
            <person name="Shmutz J."/>
            <person name="Schroeder D."/>
            <person name="de Vargas C."/>
            <person name="Verret F."/>
            <person name="von Dassow P."/>
            <person name="Valentin K."/>
            <person name="Van de Peer Y."/>
            <person name="Wheeler G."/>
            <person name="Dacks J.B."/>
            <person name="Delwiche C.F."/>
            <person name="Dyhrman S.T."/>
            <person name="Glockner G."/>
            <person name="John U."/>
            <person name="Richards T."/>
            <person name="Worden A.Z."/>
            <person name="Zhang X."/>
            <person name="Grigoriev I.V."/>
            <person name="Allen A.E."/>
            <person name="Bidle K."/>
            <person name="Borodovsky M."/>
            <person name="Bowler C."/>
            <person name="Brownlee C."/>
            <person name="Cock J.M."/>
            <person name="Elias M."/>
            <person name="Gladyshev V.N."/>
            <person name="Groth M."/>
            <person name="Guda C."/>
            <person name="Hadaegh A."/>
            <person name="Iglesias-Rodriguez M.D."/>
            <person name="Jenkins J."/>
            <person name="Jones B.M."/>
            <person name="Lawson T."/>
            <person name="Leese F."/>
            <person name="Lindquist E."/>
            <person name="Lobanov A."/>
            <person name="Lomsadze A."/>
            <person name="Malik S.B."/>
            <person name="Marsh M.E."/>
            <person name="Mackinder L."/>
            <person name="Mock T."/>
            <person name="Mueller-Roeber B."/>
            <person name="Pagarete A."/>
            <person name="Parker M."/>
            <person name="Probert I."/>
            <person name="Quesneville H."/>
            <person name="Raines C."/>
            <person name="Rensing S.A."/>
            <person name="Riano-Pachon D.M."/>
            <person name="Richier S."/>
            <person name="Rokitta S."/>
            <person name="Shiraiwa Y."/>
            <person name="Soanes D.M."/>
            <person name="van der Giezen M."/>
            <person name="Wahlund T.M."/>
            <person name="Williams B."/>
            <person name="Wilson W."/>
            <person name="Wolfe G."/>
            <person name="Wurch L.L."/>
        </authorList>
    </citation>
    <scope>NUCLEOTIDE SEQUENCE</scope>
</reference>
<accession>A0A0D3I218</accession>
<dbReference type="AlphaFoldDB" id="A0A0D3I218"/>
<sequence>MTEPEGGGAMLELEGRLAWIRGYQGAVPAMDWGFEVVDDDEDEATSEEGGQADDYGGQLDEAPSSKTITEEEIAVGDDMEEEGGPAALKHGGDGAEELCKNEVAEEWRAEVEEVGSFEEFSGSEYGSDGGVDQHRCGPVSAVTAVMAMKAMEVPLAWANHLEPDRCSSSEDSVDDDCPQLALAAGPSPQCDEAALDDGLRHSDSADEAAPHLESEGAAKVVISAIARAVRRAVVTVAVASVLRGVVNAASPPTPEKVPQRTTALFVGSPQLTPSLAARETSPSESLDWEETYFVDSDRPCVTKMEGDATAAKSQCRIGRESCQAEMKLLREAMAAAQLSEGCDDELERLRSEFEALRKELAQTQSAACLALHSTAPGRVMPSQDAEAMESANDIDIATSCNYHRESIADCLPSDMPTWDSLESNETDRRRAQIEAGECSIFTYGRPGSWAIEAIGIGANPTMPQLLDRVEMEHANCLHLAPAGAPLPSRRRVRIVGV</sequence>
<name>A0A0D3I218_EMIH1</name>
<feature type="coiled-coil region" evidence="1">
    <location>
        <begin position="339"/>
        <end position="366"/>
    </location>
</feature>
<evidence type="ECO:0000313" key="3">
    <source>
        <dbReference type="EnsemblProtists" id="EOD05303"/>
    </source>
</evidence>
<evidence type="ECO:0000313" key="4">
    <source>
        <dbReference type="Proteomes" id="UP000013827"/>
    </source>
</evidence>
<keyword evidence="1" id="KW-0175">Coiled coil</keyword>
<feature type="region of interest" description="Disordered" evidence="2">
    <location>
        <begin position="37"/>
        <end position="95"/>
    </location>
</feature>
<dbReference type="HOGENOM" id="CLU_513338_0_0_1"/>
<dbReference type="KEGG" id="ehx:EMIHUDRAFT_198951"/>
<proteinExistence type="predicted"/>
<dbReference type="PaxDb" id="2903-EOD05303"/>
<dbReference type="RefSeq" id="XP_005757732.1">
    <property type="nucleotide sequence ID" value="XM_005757675.1"/>
</dbReference>
<dbReference type="GeneID" id="17251647"/>
<evidence type="ECO:0000256" key="2">
    <source>
        <dbReference type="SAM" id="MobiDB-lite"/>
    </source>
</evidence>
<feature type="region of interest" description="Disordered" evidence="2">
    <location>
        <begin position="164"/>
        <end position="190"/>
    </location>
</feature>
<feature type="compositionally biased region" description="Acidic residues" evidence="2">
    <location>
        <begin position="70"/>
        <end position="83"/>
    </location>
</feature>
<dbReference type="Proteomes" id="UP000013827">
    <property type="component" value="Unassembled WGS sequence"/>
</dbReference>
<protein>
    <submittedName>
        <fullName evidence="3">Uncharacterized protein</fullName>
    </submittedName>
</protein>
<feature type="compositionally biased region" description="Acidic residues" evidence="2">
    <location>
        <begin position="37"/>
        <end position="46"/>
    </location>
</feature>
<keyword evidence="4" id="KW-1185">Reference proteome</keyword>
<dbReference type="EnsemblProtists" id="EOD05303">
    <property type="protein sequence ID" value="EOD05303"/>
    <property type="gene ID" value="EMIHUDRAFT_198951"/>
</dbReference>
<reference evidence="3" key="2">
    <citation type="submission" date="2024-10" db="UniProtKB">
        <authorList>
            <consortium name="EnsemblProtists"/>
        </authorList>
    </citation>
    <scope>IDENTIFICATION</scope>
</reference>
<evidence type="ECO:0000256" key="1">
    <source>
        <dbReference type="SAM" id="Coils"/>
    </source>
</evidence>